<proteinExistence type="predicted"/>
<evidence type="ECO:0000313" key="1">
    <source>
        <dbReference type="EMBL" id="UWZ50863.1"/>
    </source>
</evidence>
<dbReference type="Pfam" id="PF10706">
    <property type="entry name" value="Aminoglyc_resit"/>
    <property type="match status" value="1"/>
</dbReference>
<name>A0A9Q9ICV7_9ACTN</name>
<gene>
    <name evidence="1" type="ORF">Daura_29105</name>
</gene>
<dbReference type="KEGG" id="daur:Daura_29105"/>
<keyword evidence="1" id="KW-0808">Transferase</keyword>
<protein>
    <submittedName>
        <fullName evidence="1">Aminoglycoside adenylyltransferase</fullName>
    </submittedName>
</protein>
<organism evidence="1 2">
    <name type="scientific">Dactylosporangium aurantiacum</name>
    <dbReference type="NCBI Taxonomy" id="35754"/>
    <lineage>
        <taxon>Bacteria</taxon>
        <taxon>Bacillati</taxon>
        <taxon>Actinomycetota</taxon>
        <taxon>Actinomycetes</taxon>
        <taxon>Micromonosporales</taxon>
        <taxon>Micromonosporaceae</taxon>
        <taxon>Dactylosporangium</taxon>
    </lineage>
</organism>
<keyword evidence="1" id="KW-0548">Nucleotidyltransferase</keyword>
<reference evidence="1" key="1">
    <citation type="submission" date="2021-04" db="EMBL/GenBank/DDBJ databases">
        <title>Dactylosporangium aurantiacum NRRL B-8018 full assembly.</title>
        <authorList>
            <person name="Hartkoorn R.C."/>
            <person name="Beaudoing E."/>
            <person name="Hot D."/>
        </authorList>
    </citation>
    <scope>NUCLEOTIDE SEQUENCE</scope>
    <source>
        <strain evidence="1">NRRL B-8018</strain>
    </source>
</reference>
<dbReference type="GO" id="GO:0016779">
    <property type="term" value="F:nucleotidyltransferase activity"/>
    <property type="evidence" value="ECO:0007669"/>
    <property type="project" value="UniProtKB-KW"/>
</dbReference>
<dbReference type="Gene3D" id="3.30.460.40">
    <property type="match status" value="1"/>
</dbReference>
<dbReference type="EMBL" id="CP073767">
    <property type="protein sequence ID" value="UWZ50863.1"/>
    <property type="molecule type" value="Genomic_DNA"/>
</dbReference>
<keyword evidence="2" id="KW-1185">Reference proteome</keyword>
<evidence type="ECO:0000313" key="2">
    <source>
        <dbReference type="Proteomes" id="UP001058003"/>
    </source>
</evidence>
<dbReference type="AlphaFoldDB" id="A0A9Q9ICV7"/>
<sequence length="165" mass="18023">MPDVRMDATKVHEVLAALREAGCPCWISGGWGVDALAGRQTRPHRDLDLAIDADREPAAMAALVALGYSVETDWRPVRVELVEPGDGRVDLHPVVFERPGGDGRQAGLDGDWFDYPRADLTTGTIAGRPVPCISPRLQLGFHQGYEHRDVDRHDLALLRALTGTP</sequence>
<dbReference type="Proteomes" id="UP001058003">
    <property type="component" value="Chromosome"/>
</dbReference>
<dbReference type="InterPro" id="IPR019646">
    <property type="entry name" value="Aminoglyc_AdlTrfase"/>
</dbReference>
<accession>A0A9Q9ICV7</accession>
<dbReference type="RefSeq" id="WP_260709468.1">
    <property type="nucleotide sequence ID" value="NZ_CP073767.1"/>
</dbReference>